<dbReference type="Pfam" id="PF13302">
    <property type="entry name" value="Acetyltransf_3"/>
    <property type="match status" value="1"/>
</dbReference>
<protein>
    <submittedName>
        <fullName evidence="2">UDP-4-amino-4, 6-dideoxy-N-acetyl-beta-L-altrosamine N-acetyltransferase</fullName>
        <ecNumber evidence="2">2.3.1.202</ecNumber>
    </submittedName>
</protein>
<sequence length="162" mass="18535">MAFSDLEQVLKWRNHAEVRRYMYTQHEITMNEHVSWFDHASKQLDRHLLIFEREGLPLGFINIHEIAVGGIAEWGFYAAPDAPKGSGQLLGRCVLTHAFSELGLHKVCGQALAFNERSIKFHLGIGFEQEGTLRDQFFDGQKYHAVMCFGLLAADWPTNKEM</sequence>
<dbReference type="PROSITE" id="PS51186">
    <property type="entry name" value="GNAT"/>
    <property type="match status" value="1"/>
</dbReference>
<dbReference type="InterPro" id="IPR020036">
    <property type="entry name" value="PseH"/>
</dbReference>
<dbReference type="GO" id="GO:0016747">
    <property type="term" value="F:acyltransferase activity, transferring groups other than amino-acyl groups"/>
    <property type="evidence" value="ECO:0007669"/>
    <property type="project" value="InterPro"/>
</dbReference>
<keyword evidence="3" id="KW-1185">Reference proteome</keyword>
<dbReference type="InterPro" id="IPR016181">
    <property type="entry name" value="Acyl_CoA_acyltransferase"/>
</dbReference>
<organism evidence="2 3">
    <name type="scientific">Halopseudomonas laoshanensis</name>
    <dbReference type="NCBI Taxonomy" id="2268758"/>
    <lineage>
        <taxon>Bacteria</taxon>
        <taxon>Pseudomonadati</taxon>
        <taxon>Pseudomonadota</taxon>
        <taxon>Gammaproteobacteria</taxon>
        <taxon>Pseudomonadales</taxon>
        <taxon>Pseudomonadaceae</taxon>
        <taxon>Halopseudomonas</taxon>
    </lineage>
</organism>
<dbReference type="NCBIfam" id="TIGR03585">
    <property type="entry name" value="PseH"/>
    <property type="match status" value="1"/>
</dbReference>
<comment type="caution">
    <text evidence="2">The sequence shown here is derived from an EMBL/GenBank/DDBJ whole genome shotgun (WGS) entry which is preliminary data.</text>
</comment>
<dbReference type="Gene3D" id="3.40.630.30">
    <property type="match status" value="1"/>
</dbReference>
<dbReference type="PANTHER" id="PTHR43415:SF3">
    <property type="entry name" value="GNAT-FAMILY ACETYLTRANSFERASE"/>
    <property type="match status" value="1"/>
</dbReference>
<reference evidence="2 3" key="1">
    <citation type="submission" date="2018-07" db="EMBL/GenBank/DDBJ databases">
        <title>Pseudomonas laoshanensis sp. nov., isolated from soil.</title>
        <authorList>
            <person name="Sun J."/>
            <person name="Yu L."/>
            <person name="Wang M."/>
            <person name="Zhang C."/>
        </authorList>
    </citation>
    <scope>NUCLEOTIDE SEQUENCE [LARGE SCALE GENOMIC DNA]</scope>
    <source>
        <strain evidence="2 3">Y22</strain>
    </source>
</reference>
<dbReference type="SUPFAM" id="SSF55729">
    <property type="entry name" value="Acyl-CoA N-acyltransferases (Nat)"/>
    <property type="match status" value="1"/>
</dbReference>
<feature type="domain" description="N-acetyltransferase" evidence="1">
    <location>
        <begin position="1"/>
        <end position="152"/>
    </location>
</feature>
<dbReference type="Proteomes" id="UP000463138">
    <property type="component" value="Unassembled WGS sequence"/>
</dbReference>
<name>A0A7V7KUS4_9GAMM</name>
<dbReference type="RefSeq" id="WP_149334385.1">
    <property type="nucleotide sequence ID" value="NZ_QOVF01000009.1"/>
</dbReference>
<proteinExistence type="predicted"/>
<dbReference type="PANTHER" id="PTHR43415">
    <property type="entry name" value="SPERMIDINE N(1)-ACETYLTRANSFERASE"/>
    <property type="match status" value="1"/>
</dbReference>
<dbReference type="EC" id="2.3.1.202" evidence="2"/>
<dbReference type="InterPro" id="IPR000182">
    <property type="entry name" value="GNAT_dom"/>
</dbReference>
<dbReference type="OrthoDB" id="5358891at2"/>
<dbReference type="AlphaFoldDB" id="A0A7V7KUS4"/>
<keyword evidence="2" id="KW-0012">Acyltransferase</keyword>
<evidence type="ECO:0000313" key="2">
    <source>
        <dbReference type="EMBL" id="KAA0690873.1"/>
    </source>
</evidence>
<accession>A0A7V7KUS4</accession>
<gene>
    <name evidence="2" type="primary">pseH</name>
    <name evidence="2" type="ORF">DT594_17605</name>
</gene>
<keyword evidence="2" id="KW-0808">Transferase</keyword>
<dbReference type="EMBL" id="QOVF01000009">
    <property type="protein sequence ID" value="KAA0690873.1"/>
    <property type="molecule type" value="Genomic_DNA"/>
</dbReference>
<evidence type="ECO:0000313" key="3">
    <source>
        <dbReference type="Proteomes" id="UP000463138"/>
    </source>
</evidence>
<evidence type="ECO:0000259" key="1">
    <source>
        <dbReference type="PROSITE" id="PS51186"/>
    </source>
</evidence>